<accession>A0A1X4G4D4</accession>
<sequence length="259" mass="29404">MLAKDSNSLESQPNQGTAGRAKDLLGKFVDTVGVIVRDITSLEVNTIVVNNISGSKFNPWQSYYNIYAISEPNYFDSKNIVSELEERYINIFLQLEREYIYTLLTKELESPSPKAQVVQGYRSRLKYIDENRLNSDGTKASQIVLPSPFDQESQVENYQKIAELVTDDKFVLTLRKVSEMKAALDGGDVTSENVDTIYAQTIIQLDGDIITRYHRELFGLKESDKDLIMKVHNDGVVSGEKQWREVIDFLINFIKGIAS</sequence>
<organism evidence="1 2">
    <name type="scientific">Cylindrospermopsis raciborskii CENA303</name>
    <dbReference type="NCBI Taxonomy" id="1170769"/>
    <lineage>
        <taxon>Bacteria</taxon>
        <taxon>Bacillati</taxon>
        <taxon>Cyanobacteriota</taxon>
        <taxon>Cyanophyceae</taxon>
        <taxon>Nostocales</taxon>
        <taxon>Aphanizomenonaceae</taxon>
        <taxon>Cylindrospermopsis</taxon>
    </lineage>
</organism>
<evidence type="ECO:0000313" key="1">
    <source>
        <dbReference type="EMBL" id="OSO89335.1"/>
    </source>
</evidence>
<comment type="caution">
    <text evidence="1">The sequence shown here is derived from an EMBL/GenBank/DDBJ whole genome shotgun (WGS) entry which is preliminary data.</text>
</comment>
<dbReference type="Proteomes" id="UP000192997">
    <property type="component" value="Unassembled WGS sequence"/>
</dbReference>
<reference evidence="2" key="1">
    <citation type="submission" date="2017-04" db="EMBL/GenBank/DDBJ databases">
        <authorList>
            <person name="Abreu V.A."/>
            <person name="Popin R.V."/>
            <person name="Rigonato J."/>
            <person name="Andreote A.P."/>
            <person name="Schaker P.C."/>
            <person name="Hoff-Risseti C."/>
            <person name="Alvarenga D.O."/>
            <person name="Varani A.M."/>
            <person name="Fiore M.F."/>
        </authorList>
    </citation>
    <scope>NUCLEOTIDE SEQUENCE [LARGE SCALE GENOMIC DNA]</scope>
    <source>
        <strain evidence="2">CENA303</strain>
    </source>
</reference>
<name>A0A1X4G4D4_9CYAN</name>
<protein>
    <submittedName>
        <fullName evidence="1">Uncharacterized protein</fullName>
    </submittedName>
</protein>
<dbReference type="EMBL" id="NBYN01000056">
    <property type="protein sequence ID" value="OSO89335.1"/>
    <property type="molecule type" value="Genomic_DNA"/>
</dbReference>
<gene>
    <name evidence="1" type="ORF">B7O87_13000</name>
</gene>
<dbReference type="RefSeq" id="WP_071250130.1">
    <property type="nucleotide sequence ID" value="NZ_NBYN01000056.1"/>
</dbReference>
<dbReference type="AlphaFoldDB" id="A0A1X4G4D4"/>
<evidence type="ECO:0000313" key="2">
    <source>
        <dbReference type="Proteomes" id="UP000192997"/>
    </source>
</evidence>
<proteinExistence type="predicted"/>